<evidence type="ECO:0008006" key="4">
    <source>
        <dbReference type="Google" id="ProtNLM"/>
    </source>
</evidence>
<organism evidence="2 3">
    <name type="scientific">Moraxella bovis</name>
    <dbReference type="NCBI Taxonomy" id="476"/>
    <lineage>
        <taxon>Bacteria</taxon>
        <taxon>Pseudomonadati</taxon>
        <taxon>Pseudomonadota</taxon>
        <taxon>Gammaproteobacteria</taxon>
        <taxon>Moraxellales</taxon>
        <taxon>Moraxellaceae</taxon>
        <taxon>Moraxella</taxon>
    </lineage>
</organism>
<dbReference type="EMBL" id="UGPZ01000002">
    <property type="protein sequence ID" value="STY90069.1"/>
    <property type="molecule type" value="Genomic_DNA"/>
</dbReference>
<accession>A0A378PPG5</accession>
<evidence type="ECO:0000256" key="1">
    <source>
        <dbReference type="SAM" id="Phobius"/>
    </source>
</evidence>
<dbReference type="RefSeq" id="WP_115368573.1">
    <property type="nucleotide sequence ID" value="NZ_UGPZ01000002.1"/>
</dbReference>
<proteinExistence type="predicted"/>
<dbReference type="Proteomes" id="UP000254133">
    <property type="component" value="Unassembled WGS sequence"/>
</dbReference>
<sequence>MIILLIVLILSGFLSLQIGFMIILDCSFLFFPTTEGKIIEKHIGSRNLSNIDTIMDNWYFLFVTYEYKVQEVTYTSSKLNLFNDVMRRNLSDVESLAKKELVTVYYFPYQPSISAIYPLKWNKLIPLTVFIVSSFIFIILSNSLL</sequence>
<keyword evidence="1" id="KW-1133">Transmembrane helix</keyword>
<reference evidence="2 3" key="1">
    <citation type="submission" date="2018-06" db="EMBL/GenBank/DDBJ databases">
        <authorList>
            <consortium name="Pathogen Informatics"/>
            <person name="Doyle S."/>
        </authorList>
    </citation>
    <scope>NUCLEOTIDE SEQUENCE [LARGE SCALE GENOMIC DNA]</scope>
    <source>
        <strain evidence="2 3">NCTC9426</strain>
    </source>
</reference>
<protein>
    <recommendedName>
        <fullName evidence="4">DUF3592 domain-containing protein</fullName>
    </recommendedName>
</protein>
<feature type="transmembrane region" description="Helical" evidence="1">
    <location>
        <begin position="124"/>
        <end position="144"/>
    </location>
</feature>
<keyword evidence="1" id="KW-0812">Transmembrane</keyword>
<feature type="transmembrane region" description="Helical" evidence="1">
    <location>
        <begin position="6"/>
        <end position="31"/>
    </location>
</feature>
<evidence type="ECO:0000313" key="3">
    <source>
        <dbReference type="Proteomes" id="UP000254133"/>
    </source>
</evidence>
<dbReference type="AlphaFoldDB" id="A0A378PPG5"/>
<keyword evidence="1" id="KW-0472">Membrane</keyword>
<name>A0A378PPG5_MORBO</name>
<gene>
    <name evidence="2" type="ORF">NCTC9426_00073</name>
</gene>
<evidence type="ECO:0000313" key="2">
    <source>
        <dbReference type="EMBL" id="STY90069.1"/>
    </source>
</evidence>